<dbReference type="UniPathway" id="UPA00232"/>
<dbReference type="SUPFAM" id="SSF55718">
    <property type="entry name" value="SCP-like"/>
    <property type="match status" value="1"/>
</dbReference>
<dbReference type="Proteomes" id="UP000248330">
    <property type="component" value="Unassembled WGS sequence"/>
</dbReference>
<proteinExistence type="inferred from homology"/>
<keyword evidence="1" id="KW-0831">Ubiquinone biosynthesis</keyword>
<name>A0A318EML9_9GAMM</name>
<dbReference type="InterPro" id="IPR003033">
    <property type="entry name" value="SCP2_sterol-bd_dom"/>
</dbReference>
<dbReference type="AlphaFoldDB" id="A0A318EML9"/>
<reference evidence="3 4" key="1">
    <citation type="submission" date="2018-04" db="EMBL/GenBank/DDBJ databases">
        <title>Genomic Encyclopedia of Type Strains, Phase IV (KMG-IV): sequencing the most valuable type-strain genomes for metagenomic binning, comparative biology and taxonomic classification.</title>
        <authorList>
            <person name="Goeker M."/>
        </authorList>
    </citation>
    <scope>NUCLEOTIDE SEQUENCE [LARGE SCALE GENOMIC DNA]</scope>
    <source>
        <strain evidence="3 4">DSM 104150</strain>
    </source>
</reference>
<comment type="similarity">
    <text evidence="1">Belongs to the UbiJ family.</text>
</comment>
<keyword evidence="4" id="KW-1185">Reference proteome</keyword>
<dbReference type="RefSeq" id="WP_146216516.1">
    <property type="nucleotide sequence ID" value="NZ_CAWNXA010000002.1"/>
</dbReference>
<keyword evidence="3" id="KW-0830">Ubiquinone</keyword>
<dbReference type="EMBL" id="QICN01000002">
    <property type="protein sequence ID" value="PXV70460.1"/>
    <property type="molecule type" value="Genomic_DNA"/>
</dbReference>
<dbReference type="InterPro" id="IPR036527">
    <property type="entry name" value="SCP2_sterol-bd_dom_sf"/>
</dbReference>
<keyword evidence="1" id="KW-0963">Cytoplasm</keyword>
<dbReference type="PANTHER" id="PTHR38693:SF1">
    <property type="entry name" value="UBIQUINONE BIOSYNTHESIS ACCESSORY FACTOR UBIJ"/>
    <property type="match status" value="1"/>
</dbReference>
<dbReference type="PANTHER" id="PTHR38693">
    <property type="entry name" value="UBIQUINONE BIOSYNTHESIS PROTEIN UBIJ"/>
    <property type="match status" value="1"/>
</dbReference>
<sequence>MSAPAWLCAGMEIALNRHLALEPAVLAQCAKLSGRIIELRTETPDWAFCLEFHGGGVRVAPQAPREPDVRVRGRLQTLFQLALKAAREGGDVGIPSGLRVEGDVEPLQRFTRLLAEVGFDAEEFAARFVGDAAAHRGVAGLRRLFAWGQRSASTLALDTAEYLREETGDLARAADVADWAAGVETLRDDVARFEARLRRFEARARAA</sequence>
<gene>
    <name evidence="1" type="primary">ubiJ</name>
    <name evidence="3" type="ORF">C8D93_102319</name>
</gene>
<dbReference type="InterPro" id="IPR038989">
    <property type="entry name" value="UbiJ"/>
</dbReference>
<comment type="caution">
    <text evidence="3">The sequence shown here is derived from an EMBL/GenBank/DDBJ whole genome shotgun (WGS) entry which is preliminary data.</text>
</comment>
<evidence type="ECO:0000256" key="1">
    <source>
        <dbReference type="HAMAP-Rule" id="MF_02215"/>
    </source>
</evidence>
<dbReference type="GO" id="GO:0006744">
    <property type="term" value="P:ubiquinone biosynthetic process"/>
    <property type="evidence" value="ECO:0007669"/>
    <property type="project" value="UniProtKB-UniRule"/>
</dbReference>
<evidence type="ECO:0000259" key="2">
    <source>
        <dbReference type="Pfam" id="PF02036"/>
    </source>
</evidence>
<dbReference type="Pfam" id="PF02036">
    <property type="entry name" value="SCP2"/>
    <property type="match status" value="1"/>
</dbReference>
<dbReference type="OrthoDB" id="9796077at2"/>
<feature type="domain" description="SCP2" evidence="2">
    <location>
        <begin position="15"/>
        <end position="114"/>
    </location>
</feature>
<comment type="pathway">
    <text evidence="1">Cofactor biosynthesis; ubiquinone biosynthesis.</text>
</comment>
<dbReference type="HAMAP" id="MF_02215">
    <property type="entry name" value="UbiJ"/>
    <property type="match status" value="1"/>
</dbReference>
<evidence type="ECO:0000313" key="3">
    <source>
        <dbReference type="EMBL" id="PXV70460.1"/>
    </source>
</evidence>
<accession>A0A318EML9</accession>
<organism evidence="3 4">
    <name type="scientific">Sinimarinibacterium flocculans</name>
    <dbReference type="NCBI Taxonomy" id="985250"/>
    <lineage>
        <taxon>Bacteria</taxon>
        <taxon>Pseudomonadati</taxon>
        <taxon>Pseudomonadota</taxon>
        <taxon>Gammaproteobacteria</taxon>
        <taxon>Nevskiales</taxon>
        <taxon>Nevskiaceae</taxon>
        <taxon>Sinimarinibacterium</taxon>
    </lineage>
</organism>
<comment type="function">
    <text evidence="1">Required for ubiquinone (coenzyme Q) biosynthesis. Binds hydrophobic ubiquinone biosynthetic intermediates via its SCP2 domain and is essential for the stability of the Ubi complex. May constitute a docking platform where Ubi enzymes assemble and access their SCP2-bound polyprenyl substrates.</text>
</comment>
<dbReference type="GO" id="GO:0005737">
    <property type="term" value="C:cytoplasm"/>
    <property type="evidence" value="ECO:0007669"/>
    <property type="project" value="UniProtKB-SubCell"/>
</dbReference>
<protein>
    <recommendedName>
        <fullName evidence="1">Ubiquinone biosynthesis accessory factor UbiJ</fullName>
    </recommendedName>
</protein>
<evidence type="ECO:0000313" key="4">
    <source>
        <dbReference type="Proteomes" id="UP000248330"/>
    </source>
</evidence>
<comment type="subcellular location">
    <subcellularLocation>
        <location evidence="1">Cytoplasm</location>
    </subcellularLocation>
</comment>